<reference evidence="4 5" key="1">
    <citation type="journal article" date="2020" name="ISME J.">
        <title>Uncovering the hidden diversity of litter-decomposition mechanisms in mushroom-forming fungi.</title>
        <authorList>
            <person name="Floudas D."/>
            <person name="Bentzer J."/>
            <person name="Ahren D."/>
            <person name="Johansson T."/>
            <person name="Persson P."/>
            <person name="Tunlid A."/>
        </authorList>
    </citation>
    <scope>NUCLEOTIDE SEQUENCE [LARGE SCALE GENOMIC DNA]</scope>
    <source>
        <strain evidence="4 5">CBS 291.85</strain>
    </source>
</reference>
<dbReference type="InterPro" id="IPR056884">
    <property type="entry name" value="NPHP3-like_N"/>
</dbReference>
<dbReference type="PANTHER" id="PTHR10039">
    <property type="entry name" value="AMELOGENIN"/>
    <property type="match status" value="1"/>
</dbReference>
<gene>
    <name evidence="4" type="ORF">D9758_009462</name>
</gene>
<keyword evidence="1" id="KW-0677">Repeat</keyword>
<dbReference type="Proteomes" id="UP000559256">
    <property type="component" value="Unassembled WGS sequence"/>
</dbReference>
<name>A0A8H5LEK9_9AGAR</name>
<protein>
    <recommendedName>
        <fullName evidence="3">Nephrocystin 3-like N-terminal domain-containing protein</fullName>
    </recommendedName>
</protein>
<feature type="domain" description="Nephrocystin 3-like N-terminal" evidence="3">
    <location>
        <begin position="163"/>
        <end position="335"/>
    </location>
</feature>
<evidence type="ECO:0000259" key="3">
    <source>
        <dbReference type="Pfam" id="PF24883"/>
    </source>
</evidence>
<comment type="caution">
    <text evidence="4">The sequence shown here is derived from an EMBL/GenBank/DDBJ whole genome shotgun (WGS) entry which is preliminary data.</text>
</comment>
<evidence type="ECO:0000313" key="5">
    <source>
        <dbReference type="Proteomes" id="UP000559256"/>
    </source>
</evidence>
<dbReference type="Pfam" id="PF24883">
    <property type="entry name" value="NPHP3_N"/>
    <property type="match status" value="1"/>
</dbReference>
<proteinExistence type="predicted"/>
<evidence type="ECO:0000256" key="1">
    <source>
        <dbReference type="ARBA" id="ARBA00022737"/>
    </source>
</evidence>
<dbReference type="Gene3D" id="3.40.50.300">
    <property type="entry name" value="P-loop containing nucleotide triphosphate hydrolases"/>
    <property type="match status" value="1"/>
</dbReference>
<evidence type="ECO:0000313" key="4">
    <source>
        <dbReference type="EMBL" id="KAF5356421.1"/>
    </source>
</evidence>
<organism evidence="4 5">
    <name type="scientific">Tetrapyrgos nigripes</name>
    <dbReference type="NCBI Taxonomy" id="182062"/>
    <lineage>
        <taxon>Eukaryota</taxon>
        <taxon>Fungi</taxon>
        <taxon>Dikarya</taxon>
        <taxon>Basidiomycota</taxon>
        <taxon>Agaricomycotina</taxon>
        <taxon>Agaricomycetes</taxon>
        <taxon>Agaricomycetidae</taxon>
        <taxon>Agaricales</taxon>
        <taxon>Marasmiineae</taxon>
        <taxon>Marasmiaceae</taxon>
        <taxon>Tetrapyrgos</taxon>
    </lineage>
</organism>
<dbReference type="SUPFAM" id="SSF52540">
    <property type="entry name" value="P-loop containing nucleoside triphosphate hydrolases"/>
    <property type="match status" value="1"/>
</dbReference>
<keyword evidence="5" id="KW-1185">Reference proteome</keyword>
<accession>A0A8H5LEK9</accession>
<dbReference type="EMBL" id="JAACJM010000055">
    <property type="protein sequence ID" value="KAF5356421.1"/>
    <property type="molecule type" value="Genomic_DNA"/>
</dbReference>
<dbReference type="PANTHER" id="PTHR10039:SF14">
    <property type="entry name" value="NACHT DOMAIN-CONTAINING PROTEIN"/>
    <property type="match status" value="1"/>
</dbReference>
<dbReference type="OrthoDB" id="21416at2759"/>
<dbReference type="AlphaFoldDB" id="A0A8H5LEK9"/>
<feature type="region of interest" description="Disordered" evidence="2">
    <location>
        <begin position="136"/>
        <end position="168"/>
    </location>
</feature>
<dbReference type="InterPro" id="IPR027417">
    <property type="entry name" value="P-loop_NTPase"/>
</dbReference>
<evidence type="ECO:0000256" key="2">
    <source>
        <dbReference type="SAM" id="MobiDB-lite"/>
    </source>
</evidence>
<sequence>MDVEPQRTQHSLGPFAQSHHNSFLNSHINVVGGNQTIHSNNINGRDTEDGLKLLYQTIAHVGAFHDSEARFPPPKCHPKTRTAVLGDISTWISGGYPYIGEADDDDRSINSDVITDHSIRTQGELSEDIDFYSWEKERRSEGSTRSTRKRHQQHTPAPDHSPESKTPIHWLYGPAGVGKSAIAQTLAERFVISGKSGHLVASFFFSRLDPARNNPKYLFTTIAYCLATYSRDAKLRAAIDDAVRLQPALLGASIDVQFRELILNPLHSLRMKKKDESREQWRKDLARRWENLPKLVIIDGLDECQGEDSQRRVLLTILNAVLDQPRPLRFLIASRPEPTIRDLFSRNCHYNVTTRTELSDNHETSKGIGVLLRDGFKKITMESHRDAMQNVTPPWPPDGVIDDLVQRASGQFIYASTVLKYIGDEYSHPVERLELVLGLPVGDPDAFSDIDILYRQILSSNRNKDRLMRVLGAFLVLQNPLISTTERLYRLPFGSISITLRGLHSVLRIGTDTVEFYHQSFQDFLQDLRRSGEYFIDTSLCHEHIAQCYIKLINDTDVSDFRSFGPYNFLYHVKHAQGNTQFIDALQNFISCDLVGCITKSELASSVKPSVNLNENIHFHLYDHISTIMDIFLCYFQAIAVYPIDFLTQSSHLDQGLYISGLSQEYLPLVSDLEVLFAYVLHWHKWKEFWSDASLRTSHREAGGFLFFQPHFQFLQLGSLMSKPDVCICLSPSTHARCQKKSKSNATSTQSSWQFIKFSKGYSSLFRSYLKYLRLDEPVRPSTSWYASEARWHSLLQKSSYEADLIDELRETIPHIHDASQLRQAILWFQQFPHDMRREQAELVISECTGRITVLQGNKGREDHEEESELQLEI</sequence>